<dbReference type="Pfam" id="PF00126">
    <property type="entry name" value="HTH_1"/>
    <property type="match status" value="1"/>
</dbReference>
<proteinExistence type="inferred from homology"/>
<dbReference type="EMBL" id="CP136336">
    <property type="protein sequence ID" value="WOB08161.1"/>
    <property type="molecule type" value="Genomic_DNA"/>
</dbReference>
<dbReference type="RefSeq" id="WP_316700852.1">
    <property type="nucleotide sequence ID" value="NZ_CP136336.1"/>
</dbReference>
<evidence type="ECO:0000256" key="4">
    <source>
        <dbReference type="ARBA" id="ARBA00023163"/>
    </source>
</evidence>
<dbReference type="InterPro" id="IPR005119">
    <property type="entry name" value="LysR_subst-bd"/>
</dbReference>
<dbReference type="Gene3D" id="1.10.10.10">
    <property type="entry name" value="Winged helix-like DNA-binding domain superfamily/Winged helix DNA-binding domain"/>
    <property type="match status" value="1"/>
</dbReference>
<comment type="similarity">
    <text evidence="1">Belongs to the LysR transcriptional regulatory family.</text>
</comment>
<dbReference type="InterPro" id="IPR000847">
    <property type="entry name" value="LysR_HTH_N"/>
</dbReference>
<sequence length="278" mass="30282">MNDLDPLWLRSFIAVADTGSVTRAAQQVHRTQSAVSTHLQQLEASLGVRLAERSTRALALTAEGERFLPHARRLLDWQADARAAVQPAADEEVRRIGISEYFMPARLGELLALLHDSTPGVRFELLWASSASLQQLWQAGTMDLAVVTSDEPLPGAKLIKREPLAWVHAERYAVPSAGPAPLVLLGPECPVRRMALEALARAGRAHHLRLSCTGAHGAMAALRAGWGIGCLNHSAIPADLVSLSASQRWPAPGRLSFYSLTRPALQATERELRRWAQA</sequence>
<protein>
    <submittedName>
        <fullName evidence="6">LysR family transcriptional regulator</fullName>
    </submittedName>
</protein>
<dbReference type="PANTHER" id="PTHR30579:SF7">
    <property type="entry name" value="HTH-TYPE TRANSCRIPTIONAL REGULATOR LRHA-RELATED"/>
    <property type="match status" value="1"/>
</dbReference>
<dbReference type="Proteomes" id="UP001303946">
    <property type="component" value="Chromosome"/>
</dbReference>
<accession>A0ABZ0CT55</accession>
<dbReference type="InterPro" id="IPR050176">
    <property type="entry name" value="LTTR"/>
</dbReference>
<dbReference type="PANTHER" id="PTHR30579">
    <property type="entry name" value="TRANSCRIPTIONAL REGULATOR"/>
    <property type="match status" value="1"/>
</dbReference>
<keyword evidence="4" id="KW-0804">Transcription</keyword>
<name>A0ABZ0CT55_9BURK</name>
<reference evidence="6 7" key="1">
    <citation type="submission" date="2023-10" db="EMBL/GenBank/DDBJ databases">
        <title>Bacteria for the degradation of biodegradable plastic PBAT(Polybutylene adipate terephthalate).</title>
        <authorList>
            <person name="Weon H.-Y."/>
            <person name="Yeon J."/>
        </authorList>
    </citation>
    <scope>NUCLEOTIDE SEQUENCE [LARGE SCALE GENOMIC DNA]</scope>
    <source>
        <strain evidence="6 7">SBD 7-3</strain>
    </source>
</reference>
<evidence type="ECO:0000259" key="5">
    <source>
        <dbReference type="PROSITE" id="PS50931"/>
    </source>
</evidence>
<dbReference type="PROSITE" id="PS50931">
    <property type="entry name" value="HTH_LYSR"/>
    <property type="match status" value="1"/>
</dbReference>
<dbReference type="InterPro" id="IPR036390">
    <property type="entry name" value="WH_DNA-bd_sf"/>
</dbReference>
<dbReference type="PRINTS" id="PR00039">
    <property type="entry name" value="HTHLYSR"/>
</dbReference>
<evidence type="ECO:0000256" key="3">
    <source>
        <dbReference type="ARBA" id="ARBA00023125"/>
    </source>
</evidence>
<dbReference type="SUPFAM" id="SSF53850">
    <property type="entry name" value="Periplasmic binding protein-like II"/>
    <property type="match status" value="1"/>
</dbReference>
<dbReference type="InterPro" id="IPR036388">
    <property type="entry name" value="WH-like_DNA-bd_sf"/>
</dbReference>
<keyword evidence="7" id="KW-1185">Reference proteome</keyword>
<evidence type="ECO:0000256" key="1">
    <source>
        <dbReference type="ARBA" id="ARBA00009437"/>
    </source>
</evidence>
<gene>
    <name evidence="6" type="ORF">RXV79_25075</name>
</gene>
<organism evidence="6 7">
    <name type="scientific">Piscinibacter gummiphilus</name>
    <dbReference type="NCBI Taxonomy" id="946333"/>
    <lineage>
        <taxon>Bacteria</taxon>
        <taxon>Pseudomonadati</taxon>
        <taxon>Pseudomonadota</taxon>
        <taxon>Betaproteobacteria</taxon>
        <taxon>Burkholderiales</taxon>
        <taxon>Sphaerotilaceae</taxon>
        <taxon>Piscinibacter</taxon>
    </lineage>
</organism>
<feature type="domain" description="HTH lysR-type" evidence="5">
    <location>
        <begin position="4"/>
        <end position="61"/>
    </location>
</feature>
<dbReference type="SUPFAM" id="SSF46785">
    <property type="entry name" value="Winged helix' DNA-binding domain"/>
    <property type="match status" value="1"/>
</dbReference>
<dbReference type="Gene3D" id="3.40.190.10">
    <property type="entry name" value="Periplasmic binding protein-like II"/>
    <property type="match status" value="2"/>
</dbReference>
<dbReference type="Pfam" id="PF03466">
    <property type="entry name" value="LysR_substrate"/>
    <property type="match status" value="1"/>
</dbReference>
<evidence type="ECO:0000313" key="7">
    <source>
        <dbReference type="Proteomes" id="UP001303946"/>
    </source>
</evidence>
<evidence type="ECO:0000313" key="6">
    <source>
        <dbReference type="EMBL" id="WOB08161.1"/>
    </source>
</evidence>
<keyword evidence="2" id="KW-0805">Transcription regulation</keyword>
<keyword evidence="3" id="KW-0238">DNA-binding</keyword>
<evidence type="ECO:0000256" key="2">
    <source>
        <dbReference type="ARBA" id="ARBA00023015"/>
    </source>
</evidence>